<dbReference type="PANTHER" id="PTHR33908">
    <property type="entry name" value="MANNOSYLTRANSFERASE YKCB-RELATED"/>
    <property type="match status" value="1"/>
</dbReference>
<feature type="transmembrane region" description="Helical" evidence="8">
    <location>
        <begin position="18"/>
        <end position="35"/>
    </location>
</feature>
<keyword evidence="7 8" id="KW-0472">Membrane</keyword>
<feature type="transmembrane region" description="Helical" evidence="8">
    <location>
        <begin position="280"/>
        <end position="297"/>
    </location>
</feature>
<dbReference type="PANTHER" id="PTHR33908:SF11">
    <property type="entry name" value="MEMBRANE PROTEIN"/>
    <property type="match status" value="1"/>
</dbReference>
<comment type="subcellular location">
    <subcellularLocation>
        <location evidence="1">Cell membrane</location>
        <topology evidence="1">Multi-pass membrane protein</topology>
    </subcellularLocation>
</comment>
<feature type="transmembrane region" description="Helical" evidence="8">
    <location>
        <begin position="327"/>
        <end position="347"/>
    </location>
</feature>
<dbReference type="AlphaFoldDB" id="A0A0G0YQS1"/>
<dbReference type="Proteomes" id="UP000033947">
    <property type="component" value="Unassembled WGS sequence"/>
</dbReference>
<sequence length="496" mass="58292">MAISFREFLLKIFENEKLILTAFFIFCVFSFVYKLDAPYFFTDEILYTDAGNEYVASTFTKNLQHPLLAKYIVGGVSLFGPKDVYLSNVFYLRLPFALMGVISCYLIYRIIRDKYENFYLALFGASWYLFLPFTYTATRMVMMEAPMHLFWLSFHLFFLRALANGVLKNYLIAGVFIGLGLGTKMPTIILFPFSLVVFFLFSKRKFTDLLAMYSVAGITFVLTYVHYLFVTKLWGLKQLYLAFRDTILARNQEGKEHIVNDVVYKTSPWWYYLYHVKEKYHFIQVTVTVLGITFASIKRKKFVTYWLLFFLFETVFFQLIPLKAERYISTLEISLPFLVVIGTRWFLRRDFLGNNKTAVYILVGVILVFYAQVFAQRVAQEPTGYHALRNYIEKETQGFTEFKRVYIYGSVRSARWYKQNTAENMFEFSKNLEEVCPQLNEFTYVFFDKKDLVTAGNTVDIYSLVRKNAEKYYRNDIEGFEGYVKKEGVAISVSCL</sequence>
<accession>A0A0G0YQS1</accession>
<dbReference type="EMBL" id="LCBB01000012">
    <property type="protein sequence ID" value="KKS02693.1"/>
    <property type="molecule type" value="Genomic_DNA"/>
</dbReference>
<evidence type="ECO:0000313" key="10">
    <source>
        <dbReference type="EMBL" id="KKS02693.1"/>
    </source>
</evidence>
<feature type="transmembrane region" description="Helical" evidence="8">
    <location>
        <begin position="304"/>
        <end position="321"/>
    </location>
</feature>
<evidence type="ECO:0000256" key="1">
    <source>
        <dbReference type="ARBA" id="ARBA00004651"/>
    </source>
</evidence>
<proteinExistence type="predicted"/>
<keyword evidence="4 10" id="KW-0808">Transferase</keyword>
<feature type="transmembrane region" description="Helical" evidence="8">
    <location>
        <begin position="117"/>
        <end position="137"/>
    </location>
</feature>
<evidence type="ECO:0000259" key="9">
    <source>
        <dbReference type="Pfam" id="PF13231"/>
    </source>
</evidence>
<feature type="domain" description="Glycosyltransferase RgtA/B/C/D-like" evidence="9">
    <location>
        <begin position="65"/>
        <end position="225"/>
    </location>
</feature>
<dbReference type="Pfam" id="PF13231">
    <property type="entry name" value="PMT_2"/>
    <property type="match status" value="1"/>
</dbReference>
<evidence type="ECO:0000256" key="4">
    <source>
        <dbReference type="ARBA" id="ARBA00022679"/>
    </source>
</evidence>
<feature type="transmembrane region" description="Helical" evidence="8">
    <location>
        <begin position="359"/>
        <end position="375"/>
    </location>
</feature>
<name>A0A0G0YQS1_UNCKA</name>
<evidence type="ECO:0000256" key="8">
    <source>
        <dbReference type="SAM" id="Phobius"/>
    </source>
</evidence>
<dbReference type="GO" id="GO:0009103">
    <property type="term" value="P:lipopolysaccharide biosynthetic process"/>
    <property type="evidence" value="ECO:0007669"/>
    <property type="project" value="UniProtKB-ARBA"/>
</dbReference>
<evidence type="ECO:0000256" key="2">
    <source>
        <dbReference type="ARBA" id="ARBA00022475"/>
    </source>
</evidence>
<evidence type="ECO:0000256" key="5">
    <source>
        <dbReference type="ARBA" id="ARBA00022692"/>
    </source>
</evidence>
<organism evidence="10 11">
    <name type="scientific">candidate division WWE3 bacterium GW2011_GWC2_41_23</name>
    <dbReference type="NCBI Taxonomy" id="1619123"/>
    <lineage>
        <taxon>Bacteria</taxon>
        <taxon>Katanobacteria</taxon>
    </lineage>
</organism>
<dbReference type="InterPro" id="IPR050297">
    <property type="entry name" value="LipidA_mod_glycosyltrf_83"/>
</dbReference>
<feature type="transmembrane region" description="Helical" evidence="8">
    <location>
        <begin position="90"/>
        <end position="111"/>
    </location>
</feature>
<dbReference type="GO" id="GO:0005886">
    <property type="term" value="C:plasma membrane"/>
    <property type="evidence" value="ECO:0007669"/>
    <property type="project" value="UniProtKB-SubCell"/>
</dbReference>
<feature type="transmembrane region" description="Helical" evidence="8">
    <location>
        <begin position="210"/>
        <end position="229"/>
    </location>
</feature>
<feature type="transmembrane region" description="Helical" evidence="8">
    <location>
        <begin position="173"/>
        <end position="201"/>
    </location>
</feature>
<protein>
    <submittedName>
        <fullName evidence="10">Glycosyl transferase family 39</fullName>
    </submittedName>
</protein>
<keyword evidence="6 8" id="KW-1133">Transmembrane helix</keyword>
<evidence type="ECO:0000256" key="7">
    <source>
        <dbReference type="ARBA" id="ARBA00023136"/>
    </source>
</evidence>
<keyword evidence="5 8" id="KW-0812">Transmembrane</keyword>
<comment type="caution">
    <text evidence="10">The sequence shown here is derived from an EMBL/GenBank/DDBJ whole genome shotgun (WGS) entry which is preliminary data.</text>
</comment>
<evidence type="ECO:0000256" key="6">
    <source>
        <dbReference type="ARBA" id="ARBA00022989"/>
    </source>
</evidence>
<dbReference type="GO" id="GO:0016763">
    <property type="term" value="F:pentosyltransferase activity"/>
    <property type="evidence" value="ECO:0007669"/>
    <property type="project" value="TreeGrafter"/>
</dbReference>
<evidence type="ECO:0000313" key="11">
    <source>
        <dbReference type="Proteomes" id="UP000033947"/>
    </source>
</evidence>
<keyword evidence="2" id="KW-1003">Cell membrane</keyword>
<gene>
    <name evidence="10" type="ORF">UU55_C0012G0016</name>
</gene>
<keyword evidence="3" id="KW-0328">Glycosyltransferase</keyword>
<dbReference type="InterPro" id="IPR038731">
    <property type="entry name" value="RgtA/B/C-like"/>
</dbReference>
<evidence type="ECO:0000256" key="3">
    <source>
        <dbReference type="ARBA" id="ARBA00022676"/>
    </source>
</evidence>
<reference evidence="10 11" key="1">
    <citation type="journal article" date="2015" name="Nature">
        <title>rRNA introns, odd ribosomes, and small enigmatic genomes across a large radiation of phyla.</title>
        <authorList>
            <person name="Brown C.T."/>
            <person name="Hug L.A."/>
            <person name="Thomas B.C."/>
            <person name="Sharon I."/>
            <person name="Castelle C.J."/>
            <person name="Singh A."/>
            <person name="Wilkins M.J."/>
            <person name="Williams K.H."/>
            <person name="Banfield J.F."/>
        </authorList>
    </citation>
    <scope>NUCLEOTIDE SEQUENCE [LARGE SCALE GENOMIC DNA]</scope>
</reference>